<keyword evidence="4 9" id="KW-0436">Ligase</keyword>
<keyword evidence="7 9" id="KW-0648">Protein biosynthesis</keyword>
<accession>A0A2N0ZEN8</accession>
<feature type="domain" description="Aminoacyl-transfer RNA synthetases class-II family profile" evidence="10">
    <location>
        <begin position="137"/>
        <end position="437"/>
    </location>
</feature>
<evidence type="ECO:0000259" key="10">
    <source>
        <dbReference type="PROSITE" id="PS50862"/>
    </source>
</evidence>
<feature type="site" description="Important for tRNA non-discrimination" evidence="9">
    <location>
        <position position="84"/>
    </location>
</feature>
<evidence type="ECO:0000256" key="9">
    <source>
        <dbReference type="HAMAP-Rule" id="MF_02075"/>
    </source>
</evidence>
<feature type="binding site" evidence="9">
    <location>
        <begin position="408"/>
        <end position="411"/>
    </location>
    <ligand>
        <name>ATP</name>
        <dbReference type="ChEBI" id="CHEBI:30616"/>
    </ligand>
</feature>
<feature type="region of interest" description="Aspartate" evidence="9">
    <location>
        <begin position="192"/>
        <end position="195"/>
    </location>
</feature>
<proteinExistence type="inferred from homology"/>
<dbReference type="InterPro" id="IPR006195">
    <property type="entry name" value="aa-tRNA-synth_II"/>
</dbReference>
<dbReference type="GO" id="GO:0005524">
    <property type="term" value="F:ATP binding"/>
    <property type="evidence" value="ECO:0007669"/>
    <property type="project" value="UniProtKB-UniRule"/>
</dbReference>
<comment type="function">
    <text evidence="9">Aspartyl-tRNA synthetase with relaxed tRNA specificity since it is able to aspartylate not only its cognate tRNA(Asp) but also tRNA(Asn). Reaction proceeds in two steps: L-aspartate is first activated by ATP to form Asp-AMP and then transferred to the acceptor end of tRNA(Asp/Asn).</text>
</comment>
<comment type="similarity">
    <text evidence="2 9">Belongs to the class-II aminoacyl-tRNA synthetase family. Type 2 subfamily.</text>
</comment>
<evidence type="ECO:0000256" key="5">
    <source>
        <dbReference type="ARBA" id="ARBA00022741"/>
    </source>
</evidence>
<dbReference type="Pfam" id="PF01336">
    <property type="entry name" value="tRNA_anti-codon"/>
    <property type="match status" value="1"/>
</dbReference>
<dbReference type="Gene3D" id="2.40.50.140">
    <property type="entry name" value="Nucleic acid-binding proteins"/>
    <property type="match status" value="1"/>
</dbReference>
<sequence>MENHQQKSASRVMCSEASQFLDQEIIIKGWVQRIRHLGKIAFLQVRDRTGYIQCVLEGQWAKKSLSLESVISLKGKAVAAEKSPSGVELVVVSLEVINIAANPLPFEVNKENLNVNLDTMLDQRVLSLRNQKEQLTFKIQSTLAGAFRDFLVKHGFTQIFTPKIVAAGAEGGANVFAVNYFEQQAYLAQSPQFYKQMMVGAGYERVFEVGPVYRAEEHNTSRHLNEYISLDLEIGFVQSEEELMDLEEALLSFMFGKVKSAFELELNKYHIEVPEVEKIPRITVMEAQRILEETYGKSSPAGDLDPEGERLICQYFMEKQGSAFVFLTSYPRDVRPMYALPAACNPDETASFDLLFKGIEVTTGGLRIHDYAQLIASIQSRGMNPANFESYTEAFKYGMPPHGGLAIGLERLTSKLLNHPNIRYASTFPRDRHRITP</sequence>
<dbReference type="NCBIfam" id="NF003483">
    <property type="entry name" value="PRK05159.1"/>
    <property type="match status" value="1"/>
</dbReference>
<keyword evidence="3 9" id="KW-0963">Cytoplasm</keyword>
<dbReference type="InterPro" id="IPR002312">
    <property type="entry name" value="Asp/Asn-tRNA-synth_IIb"/>
</dbReference>
<feature type="binding site" evidence="9">
    <location>
        <position position="170"/>
    </location>
    <ligand>
        <name>L-aspartate</name>
        <dbReference type="ChEBI" id="CHEBI:29991"/>
    </ligand>
</feature>
<keyword evidence="12" id="KW-1185">Reference proteome</keyword>
<name>A0A2N0ZEN8_9BACI</name>
<feature type="binding site" evidence="9">
    <location>
        <position position="214"/>
    </location>
    <ligand>
        <name>L-aspartate</name>
        <dbReference type="ChEBI" id="CHEBI:29991"/>
    </ligand>
</feature>
<dbReference type="GO" id="GO:0005829">
    <property type="term" value="C:cytosol"/>
    <property type="evidence" value="ECO:0007669"/>
    <property type="project" value="TreeGrafter"/>
</dbReference>
<evidence type="ECO:0000256" key="4">
    <source>
        <dbReference type="ARBA" id="ARBA00022598"/>
    </source>
</evidence>
<dbReference type="NCBIfam" id="TIGR00458">
    <property type="entry name" value="aspS_nondisc"/>
    <property type="match status" value="1"/>
</dbReference>
<dbReference type="CDD" id="cd00776">
    <property type="entry name" value="AsxRS_core"/>
    <property type="match status" value="1"/>
</dbReference>
<dbReference type="Proteomes" id="UP000233343">
    <property type="component" value="Unassembled WGS sequence"/>
</dbReference>
<dbReference type="GO" id="GO:0016740">
    <property type="term" value="F:transferase activity"/>
    <property type="evidence" value="ECO:0007669"/>
    <property type="project" value="UniProtKB-ARBA"/>
</dbReference>
<dbReference type="FunFam" id="3.30.930.10:FF:000038">
    <property type="entry name" value="Aspartate--tRNA ligase"/>
    <property type="match status" value="1"/>
</dbReference>
<dbReference type="AlphaFoldDB" id="A0A2N0ZEN8"/>
<dbReference type="Gene3D" id="3.30.930.10">
    <property type="entry name" value="Bira Bifunctional Protein, Domain 2"/>
    <property type="match status" value="1"/>
</dbReference>
<evidence type="ECO:0000256" key="2">
    <source>
        <dbReference type="ARBA" id="ARBA00005312"/>
    </source>
</evidence>
<dbReference type="GO" id="GO:0050560">
    <property type="term" value="F:aspartate-tRNA(Asn) ligase activity"/>
    <property type="evidence" value="ECO:0007669"/>
    <property type="project" value="UniProtKB-EC"/>
</dbReference>
<dbReference type="GO" id="GO:0004815">
    <property type="term" value="F:aspartate-tRNA ligase activity"/>
    <property type="evidence" value="ECO:0007669"/>
    <property type="project" value="UniProtKB-UniRule"/>
</dbReference>
<dbReference type="InterPro" id="IPR012340">
    <property type="entry name" value="NA-bd_OB-fold"/>
</dbReference>
<comment type="subcellular location">
    <subcellularLocation>
        <location evidence="1 9">Cytoplasm</location>
    </subcellularLocation>
</comment>
<evidence type="ECO:0000256" key="7">
    <source>
        <dbReference type="ARBA" id="ARBA00022917"/>
    </source>
</evidence>
<comment type="catalytic activity">
    <reaction evidence="9">
        <text>tRNA(Asx) + L-aspartate + ATP = L-aspartyl-tRNA(Asx) + AMP + diphosphate</text>
        <dbReference type="Rhea" id="RHEA:18349"/>
        <dbReference type="Rhea" id="RHEA-COMP:9710"/>
        <dbReference type="Rhea" id="RHEA-COMP:9711"/>
        <dbReference type="ChEBI" id="CHEBI:29991"/>
        <dbReference type="ChEBI" id="CHEBI:30616"/>
        <dbReference type="ChEBI" id="CHEBI:33019"/>
        <dbReference type="ChEBI" id="CHEBI:78442"/>
        <dbReference type="ChEBI" id="CHEBI:78516"/>
        <dbReference type="ChEBI" id="CHEBI:456215"/>
        <dbReference type="EC" id="6.1.1.23"/>
    </reaction>
</comment>
<dbReference type="SUPFAM" id="SSF50249">
    <property type="entry name" value="Nucleic acid-binding proteins"/>
    <property type="match status" value="1"/>
</dbReference>
<dbReference type="InterPro" id="IPR004523">
    <property type="entry name" value="Asp-tRNA_synthase_2"/>
</dbReference>
<dbReference type="RefSeq" id="WP_066194902.1">
    <property type="nucleotide sequence ID" value="NZ_JARMMB010000014.1"/>
</dbReference>
<dbReference type="InterPro" id="IPR004364">
    <property type="entry name" value="Aa-tRNA-synt_II"/>
</dbReference>
<feature type="binding site" evidence="9">
    <location>
        <position position="360"/>
    </location>
    <ligand>
        <name>ATP</name>
        <dbReference type="ChEBI" id="CHEBI:30616"/>
    </ligand>
</feature>
<dbReference type="SUPFAM" id="SSF55681">
    <property type="entry name" value="Class II aaRS and biotin synthetases"/>
    <property type="match status" value="1"/>
</dbReference>
<evidence type="ECO:0000256" key="8">
    <source>
        <dbReference type="ARBA" id="ARBA00023146"/>
    </source>
</evidence>
<dbReference type="GO" id="GO:0140096">
    <property type="term" value="F:catalytic activity, acting on a protein"/>
    <property type="evidence" value="ECO:0007669"/>
    <property type="project" value="UniProtKB-ARBA"/>
</dbReference>
<evidence type="ECO:0000256" key="6">
    <source>
        <dbReference type="ARBA" id="ARBA00022840"/>
    </source>
</evidence>
<dbReference type="PROSITE" id="PS50862">
    <property type="entry name" value="AA_TRNA_LIGASE_II"/>
    <property type="match status" value="1"/>
</dbReference>
<comment type="subunit">
    <text evidence="9">Homodimer.</text>
</comment>
<dbReference type="PANTHER" id="PTHR43450">
    <property type="entry name" value="ASPARTYL-TRNA SYNTHETASE"/>
    <property type="match status" value="1"/>
</dbReference>
<feature type="binding site" evidence="9">
    <location>
        <begin position="222"/>
        <end position="224"/>
    </location>
    <ligand>
        <name>ATP</name>
        <dbReference type="ChEBI" id="CHEBI:30616"/>
    </ligand>
</feature>
<dbReference type="EMBL" id="PISD01000034">
    <property type="protein sequence ID" value="PKG27981.1"/>
    <property type="molecule type" value="Genomic_DNA"/>
</dbReference>
<dbReference type="GO" id="GO:0006422">
    <property type="term" value="P:aspartyl-tRNA aminoacylation"/>
    <property type="evidence" value="ECO:0007669"/>
    <property type="project" value="UniProtKB-UniRule"/>
</dbReference>
<evidence type="ECO:0000256" key="1">
    <source>
        <dbReference type="ARBA" id="ARBA00004496"/>
    </source>
</evidence>
<keyword evidence="6 9" id="KW-0067">ATP-binding</keyword>
<dbReference type="GO" id="GO:0003723">
    <property type="term" value="F:RNA binding"/>
    <property type="evidence" value="ECO:0007669"/>
    <property type="project" value="TreeGrafter"/>
</dbReference>
<feature type="binding site" evidence="9">
    <location>
        <position position="367"/>
    </location>
    <ligand>
        <name>L-aspartate</name>
        <dbReference type="ChEBI" id="CHEBI:29991"/>
    </ligand>
</feature>
<keyword evidence="5 9" id="KW-0547">Nucleotide-binding</keyword>
<dbReference type="Pfam" id="PF00152">
    <property type="entry name" value="tRNA-synt_2"/>
    <property type="match status" value="1"/>
</dbReference>
<evidence type="ECO:0000313" key="11">
    <source>
        <dbReference type="EMBL" id="PKG27981.1"/>
    </source>
</evidence>
<protein>
    <recommendedName>
        <fullName evidence="9">Aspartate--tRNA(Asp/Asn) ligase</fullName>
        <ecNumber evidence="9">6.1.1.23</ecNumber>
    </recommendedName>
    <alternativeName>
        <fullName evidence="9">Aspartyl-tRNA synthetase</fullName>
        <shortName evidence="9">AspRS</shortName>
    </alternativeName>
    <alternativeName>
        <fullName evidence="9">Non-discriminating aspartyl-tRNA synthetase</fullName>
        <shortName evidence="9">ND-AspRS</shortName>
    </alternativeName>
</protein>
<feature type="binding site" evidence="9">
    <location>
        <begin position="214"/>
        <end position="216"/>
    </location>
    <ligand>
        <name>ATP</name>
        <dbReference type="ChEBI" id="CHEBI:30616"/>
    </ligand>
</feature>
<dbReference type="HAMAP" id="MF_02075">
    <property type="entry name" value="Asp_tRNA_synth_type2"/>
    <property type="match status" value="1"/>
</dbReference>
<evidence type="ECO:0000256" key="3">
    <source>
        <dbReference type="ARBA" id="ARBA00022490"/>
    </source>
</evidence>
<dbReference type="GO" id="GO:0017101">
    <property type="term" value="C:aminoacyl-tRNA synthetase multienzyme complex"/>
    <property type="evidence" value="ECO:0007669"/>
    <property type="project" value="TreeGrafter"/>
</dbReference>
<evidence type="ECO:0000313" key="12">
    <source>
        <dbReference type="Proteomes" id="UP000233343"/>
    </source>
</evidence>
<organism evidence="11 12">
    <name type="scientific">Cytobacillus horneckiae</name>
    <dbReference type="NCBI Taxonomy" id="549687"/>
    <lineage>
        <taxon>Bacteria</taxon>
        <taxon>Bacillati</taxon>
        <taxon>Bacillota</taxon>
        <taxon>Bacilli</taxon>
        <taxon>Bacillales</taxon>
        <taxon>Bacillaceae</taxon>
        <taxon>Cytobacillus</taxon>
    </lineage>
</organism>
<dbReference type="InterPro" id="IPR004365">
    <property type="entry name" value="NA-bd_OB_tRNA"/>
</dbReference>
<reference evidence="11 12" key="1">
    <citation type="journal article" date="2010" name="Int. J. Syst. Evol. Microbiol.">
        <title>Bacillus horneckiae sp. nov., isolated from a spacecraft-assembly clean room.</title>
        <authorList>
            <person name="Vaishampayan P."/>
            <person name="Probst A."/>
            <person name="Krishnamurthi S."/>
            <person name="Ghosh S."/>
            <person name="Osman S."/>
            <person name="McDowall A."/>
            <person name="Ruckmani A."/>
            <person name="Mayilraj S."/>
            <person name="Venkateswaran K."/>
        </authorList>
    </citation>
    <scope>NUCLEOTIDE SEQUENCE [LARGE SCALE GENOMIC DNA]</scope>
    <source>
        <strain evidence="12">1PO1SC</strain>
    </source>
</reference>
<keyword evidence="8 9" id="KW-0030">Aminoacyl-tRNA synthetase</keyword>
<feature type="binding site" evidence="9">
    <location>
        <position position="363"/>
    </location>
    <ligand>
        <name>L-aspartate</name>
        <dbReference type="ChEBI" id="CHEBI:29991"/>
    </ligand>
</feature>
<gene>
    <name evidence="9" type="primary">aspS</name>
    <name evidence="11" type="ORF">CWS20_16485</name>
</gene>
<dbReference type="PANTHER" id="PTHR43450:SF1">
    <property type="entry name" value="ASPARTATE--TRNA LIGASE, CYTOPLASMIC"/>
    <property type="match status" value="1"/>
</dbReference>
<dbReference type="EC" id="6.1.1.23" evidence="9"/>
<dbReference type="InterPro" id="IPR045864">
    <property type="entry name" value="aa-tRNA-synth_II/BPL/LPL"/>
</dbReference>
<dbReference type="PRINTS" id="PR01042">
    <property type="entry name" value="TRNASYNTHASP"/>
</dbReference>
<comment type="caution">
    <text evidence="11">The sequence shown here is derived from an EMBL/GenBank/DDBJ whole genome shotgun (WGS) entry which is preliminary data.</text>
</comment>